<dbReference type="Pfam" id="PF00672">
    <property type="entry name" value="HAMP"/>
    <property type="match status" value="1"/>
</dbReference>
<gene>
    <name evidence="11" type="ORF">CH341_09585</name>
</gene>
<evidence type="ECO:0000256" key="2">
    <source>
        <dbReference type="ARBA" id="ARBA00022519"/>
    </source>
</evidence>
<dbReference type="GO" id="GO:0007165">
    <property type="term" value="P:signal transduction"/>
    <property type="evidence" value="ECO:0007669"/>
    <property type="project" value="UniProtKB-KW"/>
</dbReference>
<evidence type="ECO:0000313" key="12">
    <source>
        <dbReference type="Proteomes" id="UP000249130"/>
    </source>
</evidence>
<dbReference type="Gene3D" id="1.10.287.950">
    <property type="entry name" value="Methyl-accepting chemotaxis protein"/>
    <property type="match status" value="1"/>
</dbReference>
<evidence type="ECO:0000259" key="9">
    <source>
        <dbReference type="PROSITE" id="PS50885"/>
    </source>
</evidence>
<evidence type="ECO:0000256" key="6">
    <source>
        <dbReference type="SAM" id="Phobius"/>
    </source>
</evidence>
<dbReference type="SMART" id="SM01358">
    <property type="entry name" value="HBM"/>
    <property type="match status" value="1"/>
</dbReference>
<dbReference type="PROSITE" id="PS51753">
    <property type="entry name" value="HBM"/>
    <property type="match status" value="1"/>
</dbReference>
<evidence type="ECO:0000256" key="3">
    <source>
        <dbReference type="ARBA" id="ARBA00023224"/>
    </source>
</evidence>
<keyword evidence="3 5" id="KW-0807">Transducer</keyword>
<sequence>MPLPQLRLSARIYTGFAVPLAFAVGLAALGSYALLTVKASVERMSALSSNTIRSLQITRDLEAMRRSALQYKIDASEAALRQGGDAAKRVAELLDASTAATVSEERRTLYGSVRRGIGEYEEQRQKLVAVGREIAAERAKLFAGGDAVSAALGKTIDVARGRDSMPLALALSDLDKTVQAVRVANWRFLATRDAKGPDIFKAAVAKVDESLDNMEQADLPLDVLTALSPVRNAVSAYNASFQLLAAALQRSDALFDTEMAPKIERLQATMATAESSLQTDFAAARDASETTIAGTITVQQATAAAALLIGVLLAWLIGRGIAGPIRRISGVLMELAQGNKAVEIPYVERRDEVGENARAAQAFKENLLRIERVEAEQREADERAVAERKTLMQRLAGEFESAVGAIVDTVSTASTELEAAAGTLTHTAESTRTLSTTVAAASGQASANVQSVASATDQMTSSVHEISRQVQESSRIAAEAVKQAERTDSRINELSQAAQRIGDVVKLITAIAEQTNLLALNATIEAARAGEAGKGFAVVAQEVKALAAQTAKATGDIATQINGMQAATHESVSAIKEIGGTIGRIAEIASSIAAAIEEQGAATAEIARNVQQASVGTSQVAETIGEVSRGAEQTGAASSEVLSAAGQLAMESNQLRTEVSKFLQTVRAA</sequence>
<proteinExistence type="inferred from homology"/>
<feature type="domain" description="Methyl-accepting transducer" evidence="7">
    <location>
        <begin position="406"/>
        <end position="649"/>
    </location>
</feature>
<keyword evidence="2" id="KW-1003">Cell membrane</keyword>
<dbReference type="SMART" id="SM00283">
    <property type="entry name" value="MA"/>
    <property type="match status" value="1"/>
</dbReference>
<dbReference type="Pfam" id="PF00015">
    <property type="entry name" value="MCPsignal"/>
    <property type="match status" value="1"/>
</dbReference>
<protein>
    <submittedName>
        <fullName evidence="11">Chemotaxis protein</fullName>
    </submittedName>
</protein>
<dbReference type="GO" id="GO:0005886">
    <property type="term" value="C:plasma membrane"/>
    <property type="evidence" value="ECO:0007669"/>
    <property type="project" value="UniProtKB-SubCell"/>
</dbReference>
<evidence type="ECO:0000259" key="10">
    <source>
        <dbReference type="PROSITE" id="PS51753"/>
    </source>
</evidence>
<dbReference type="InterPro" id="IPR032255">
    <property type="entry name" value="HBM"/>
</dbReference>
<comment type="caution">
    <text evidence="11">The sequence shown here is derived from an EMBL/GenBank/DDBJ whole genome shotgun (WGS) entry which is preliminary data.</text>
</comment>
<dbReference type="OrthoDB" id="8332525at2"/>
<dbReference type="PROSITE" id="PS50192">
    <property type="entry name" value="T_SNARE"/>
    <property type="match status" value="1"/>
</dbReference>
<comment type="similarity">
    <text evidence="4">Belongs to the methyl-accepting chemotaxis (MCP) protein family.</text>
</comment>
<dbReference type="PANTHER" id="PTHR32089">
    <property type="entry name" value="METHYL-ACCEPTING CHEMOTAXIS PROTEIN MCPB"/>
    <property type="match status" value="1"/>
</dbReference>
<dbReference type="InterPro" id="IPR003660">
    <property type="entry name" value="HAMP_dom"/>
</dbReference>
<dbReference type="RefSeq" id="WP_111418823.1">
    <property type="nucleotide sequence ID" value="NZ_NPEX01000048.1"/>
</dbReference>
<feature type="domain" description="HBM" evidence="10">
    <location>
        <begin position="46"/>
        <end position="285"/>
    </location>
</feature>
<keyword evidence="6" id="KW-0472">Membrane</keyword>
<dbReference type="CDD" id="cd06225">
    <property type="entry name" value="HAMP"/>
    <property type="match status" value="1"/>
</dbReference>
<keyword evidence="6" id="KW-0812">Transmembrane</keyword>
<comment type="subcellular location">
    <subcellularLocation>
        <location evidence="1">Cell inner membrane</location>
        <topology evidence="1">Multi-pass membrane protein</topology>
    </subcellularLocation>
</comment>
<evidence type="ECO:0000256" key="1">
    <source>
        <dbReference type="ARBA" id="ARBA00004429"/>
    </source>
</evidence>
<dbReference type="InterPro" id="IPR004089">
    <property type="entry name" value="MCPsignal_dom"/>
</dbReference>
<dbReference type="EMBL" id="NPEX01000048">
    <property type="protein sequence ID" value="RAI44354.1"/>
    <property type="molecule type" value="Genomic_DNA"/>
</dbReference>
<dbReference type="Proteomes" id="UP000249130">
    <property type="component" value="Unassembled WGS sequence"/>
</dbReference>
<reference evidence="11 12" key="1">
    <citation type="submission" date="2017-07" db="EMBL/GenBank/DDBJ databases">
        <title>Draft Genome Sequences of Select Purple Nonsulfur Bacteria.</title>
        <authorList>
            <person name="Lasarre B."/>
            <person name="Mckinlay J.B."/>
        </authorList>
    </citation>
    <scope>NUCLEOTIDE SEQUENCE [LARGE SCALE GENOMIC DNA]</scope>
    <source>
        <strain evidence="11 12">DSM 5909</strain>
    </source>
</reference>
<feature type="domain" description="T-SNARE coiled-coil homology" evidence="8">
    <location>
        <begin position="565"/>
        <end position="627"/>
    </location>
</feature>
<dbReference type="PROSITE" id="PS50111">
    <property type="entry name" value="CHEMOTAXIS_TRANSDUC_2"/>
    <property type="match status" value="1"/>
</dbReference>
<organism evidence="11 12">
    <name type="scientific">Rhodoplanes roseus</name>
    <dbReference type="NCBI Taxonomy" id="29409"/>
    <lineage>
        <taxon>Bacteria</taxon>
        <taxon>Pseudomonadati</taxon>
        <taxon>Pseudomonadota</taxon>
        <taxon>Alphaproteobacteria</taxon>
        <taxon>Hyphomicrobiales</taxon>
        <taxon>Nitrobacteraceae</taxon>
        <taxon>Rhodoplanes</taxon>
    </lineage>
</organism>
<evidence type="ECO:0000313" key="11">
    <source>
        <dbReference type="EMBL" id="RAI44354.1"/>
    </source>
</evidence>
<name>A0A327L274_9BRAD</name>
<evidence type="ECO:0000259" key="8">
    <source>
        <dbReference type="PROSITE" id="PS50192"/>
    </source>
</evidence>
<dbReference type="PANTHER" id="PTHR32089:SF112">
    <property type="entry name" value="LYSOZYME-LIKE PROTEIN-RELATED"/>
    <property type="match status" value="1"/>
</dbReference>
<feature type="transmembrane region" description="Helical" evidence="6">
    <location>
        <begin position="12"/>
        <end position="35"/>
    </location>
</feature>
<accession>A0A327L274</accession>
<evidence type="ECO:0000256" key="4">
    <source>
        <dbReference type="ARBA" id="ARBA00029447"/>
    </source>
</evidence>
<dbReference type="InterPro" id="IPR000727">
    <property type="entry name" value="T_SNARE_dom"/>
</dbReference>
<dbReference type="Gene3D" id="6.10.340.10">
    <property type="match status" value="1"/>
</dbReference>
<keyword evidence="12" id="KW-1185">Reference proteome</keyword>
<feature type="transmembrane region" description="Helical" evidence="6">
    <location>
        <begin position="301"/>
        <end position="318"/>
    </location>
</feature>
<evidence type="ECO:0000256" key="5">
    <source>
        <dbReference type="PROSITE-ProRule" id="PRU00284"/>
    </source>
</evidence>
<evidence type="ECO:0000259" key="7">
    <source>
        <dbReference type="PROSITE" id="PS50111"/>
    </source>
</evidence>
<keyword evidence="2" id="KW-0997">Cell inner membrane</keyword>
<keyword evidence="6" id="KW-1133">Transmembrane helix</keyword>
<feature type="domain" description="HAMP" evidence="9">
    <location>
        <begin position="319"/>
        <end position="372"/>
    </location>
</feature>
<dbReference type="PROSITE" id="PS50885">
    <property type="entry name" value="HAMP"/>
    <property type="match status" value="1"/>
</dbReference>
<dbReference type="AlphaFoldDB" id="A0A327L274"/>
<dbReference type="SUPFAM" id="SSF58104">
    <property type="entry name" value="Methyl-accepting chemotaxis protein (MCP) signaling domain"/>
    <property type="match status" value="1"/>
</dbReference>